<keyword evidence="2" id="KW-1185">Reference proteome</keyword>
<protein>
    <recommendedName>
        <fullName evidence="3">N-acetyltransferase domain-containing protein</fullName>
    </recommendedName>
</protein>
<evidence type="ECO:0000313" key="1">
    <source>
        <dbReference type="EMBL" id="MFC6017763.1"/>
    </source>
</evidence>
<reference evidence="2" key="1">
    <citation type="journal article" date="2019" name="Int. J. Syst. Evol. Microbiol.">
        <title>The Global Catalogue of Microorganisms (GCM) 10K type strain sequencing project: providing services to taxonomists for standard genome sequencing and annotation.</title>
        <authorList>
            <consortium name="The Broad Institute Genomics Platform"/>
            <consortium name="The Broad Institute Genome Sequencing Center for Infectious Disease"/>
            <person name="Wu L."/>
            <person name="Ma J."/>
        </authorList>
    </citation>
    <scope>NUCLEOTIDE SEQUENCE [LARGE SCALE GENOMIC DNA]</scope>
    <source>
        <strain evidence="2">ZS-35-S2</strain>
    </source>
</reference>
<evidence type="ECO:0008006" key="3">
    <source>
        <dbReference type="Google" id="ProtNLM"/>
    </source>
</evidence>
<proteinExistence type="predicted"/>
<dbReference type="RefSeq" id="WP_377422273.1">
    <property type="nucleotide sequence ID" value="NZ_JBHSPR010000010.1"/>
</dbReference>
<dbReference type="EMBL" id="JBHSPR010000010">
    <property type="protein sequence ID" value="MFC6017763.1"/>
    <property type="molecule type" value="Genomic_DNA"/>
</dbReference>
<dbReference type="Proteomes" id="UP001596203">
    <property type="component" value="Unassembled WGS sequence"/>
</dbReference>
<sequence length="171" mass="19330">MIDQPWHYSNRADKRALPLADRHYNRQKVGSPQFVPPGSCVVFLTEHADAVWTTSNPIARFVKHDWAGAWMNSLFRREPECEYLASDLIVAAVAATRAHWADVPDLGMVTFVDANKTRRKRDPGRCYRRAGFTHVGFTKAGLWVFQQLLADMPEPALARPKFVPELARAAA</sequence>
<evidence type="ECO:0000313" key="2">
    <source>
        <dbReference type="Proteomes" id="UP001596203"/>
    </source>
</evidence>
<gene>
    <name evidence="1" type="ORF">ACFP2T_16300</name>
</gene>
<name>A0ABW1KAE2_9ACTN</name>
<organism evidence="1 2">
    <name type="scientific">Plantactinospora solaniradicis</name>
    <dbReference type="NCBI Taxonomy" id="1723736"/>
    <lineage>
        <taxon>Bacteria</taxon>
        <taxon>Bacillati</taxon>
        <taxon>Actinomycetota</taxon>
        <taxon>Actinomycetes</taxon>
        <taxon>Micromonosporales</taxon>
        <taxon>Micromonosporaceae</taxon>
        <taxon>Plantactinospora</taxon>
    </lineage>
</organism>
<comment type="caution">
    <text evidence="1">The sequence shown here is derived from an EMBL/GenBank/DDBJ whole genome shotgun (WGS) entry which is preliminary data.</text>
</comment>
<accession>A0ABW1KAE2</accession>